<name>A0A7U3YMP2_DESPD</name>
<organism evidence="2 3">
    <name type="scientific">Desulfobulbus propionicus (strain ATCC 33891 / DSM 2032 / VKM B-1956 / 1pr3)</name>
    <dbReference type="NCBI Taxonomy" id="577650"/>
    <lineage>
        <taxon>Bacteria</taxon>
        <taxon>Pseudomonadati</taxon>
        <taxon>Thermodesulfobacteriota</taxon>
        <taxon>Desulfobulbia</taxon>
        <taxon>Desulfobulbales</taxon>
        <taxon>Desulfobulbaceae</taxon>
        <taxon>Desulfobulbus</taxon>
    </lineage>
</organism>
<keyword evidence="3" id="KW-1185">Reference proteome</keyword>
<dbReference type="AlphaFoldDB" id="A0A7U3YMP2"/>
<protein>
    <submittedName>
        <fullName evidence="2">Uncharacterized protein</fullName>
    </submittedName>
</protein>
<evidence type="ECO:0000313" key="3">
    <source>
        <dbReference type="Proteomes" id="UP000006365"/>
    </source>
</evidence>
<sequence>MTTKQKHLLYNALFLVGCAGLLLFLLKAPPETTRPLPHDATHERFMTMKKKEAEKFCERCHAPGKEAPLPETHPPKYRCLFCHKRK</sequence>
<dbReference type="Proteomes" id="UP000006365">
    <property type="component" value="Chromosome"/>
</dbReference>
<gene>
    <name evidence="2" type="ordered locus">Despr_1905</name>
</gene>
<feature type="transmembrane region" description="Helical" evidence="1">
    <location>
        <begin position="7"/>
        <end position="26"/>
    </location>
</feature>
<dbReference type="PROSITE" id="PS51257">
    <property type="entry name" value="PROKAR_LIPOPROTEIN"/>
    <property type="match status" value="1"/>
</dbReference>
<keyword evidence="1" id="KW-0472">Membrane</keyword>
<keyword evidence="1" id="KW-1133">Transmembrane helix</keyword>
<evidence type="ECO:0000256" key="1">
    <source>
        <dbReference type="SAM" id="Phobius"/>
    </source>
</evidence>
<keyword evidence="1" id="KW-0812">Transmembrane</keyword>
<proteinExistence type="predicted"/>
<dbReference type="KEGG" id="dpr:Despr_1905"/>
<dbReference type="SUPFAM" id="SSF48695">
    <property type="entry name" value="Multiheme cytochromes"/>
    <property type="match status" value="1"/>
</dbReference>
<evidence type="ECO:0000313" key="2">
    <source>
        <dbReference type="EMBL" id="ADW18053.1"/>
    </source>
</evidence>
<reference evidence="2 3" key="1">
    <citation type="journal article" date="2011" name="Stand. Genomic Sci.">
        <title>Complete genome sequence of Desulfobulbus propionicus type strain (1pr3).</title>
        <authorList>
            <person name="Pagani I."/>
            <person name="Lapidus A."/>
            <person name="Nolan M."/>
            <person name="Lucas S."/>
            <person name="Hammon N."/>
            <person name="Deshpande S."/>
            <person name="Cheng J.F."/>
            <person name="Chertkov O."/>
            <person name="Davenport K."/>
            <person name="Tapia R."/>
            <person name="Han C."/>
            <person name="Goodwin L."/>
            <person name="Pitluck S."/>
            <person name="Liolios K."/>
            <person name="Mavromatis K."/>
            <person name="Ivanova N."/>
            <person name="Mikhailova N."/>
            <person name="Pati A."/>
            <person name="Chen A."/>
            <person name="Palaniappan K."/>
            <person name="Land M."/>
            <person name="Hauser L."/>
            <person name="Chang Y.J."/>
            <person name="Jeffries C.D."/>
            <person name="Detter J.C."/>
            <person name="Brambilla E."/>
            <person name="Kannan K.P."/>
            <person name="Djao O.D."/>
            <person name="Rohde M."/>
            <person name="Pukall R."/>
            <person name="Spring S."/>
            <person name="Goker M."/>
            <person name="Sikorski J."/>
            <person name="Woyke T."/>
            <person name="Bristow J."/>
            <person name="Eisen J.A."/>
            <person name="Markowitz V."/>
            <person name="Hugenholtz P."/>
            <person name="Kyrpides N.C."/>
            <person name="Klenk H.P."/>
        </authorList>
    </citation>
    <scope>NUCLEOTIDE SEQUENCE [LARGE SCALE GENOMIC DNA]</scope>
    <source>
        <strain evidence="3">ATCC 33891 / DSM 2032 / 1pr3</strain>
    </source>
</reference>
<dbReference type="InterPro" id="IPR036280">
    <property type="entry name" value="Multihaem_cyt_sf"/>
</dbReference>
<dbReference type="Gene3D" id="1.10.1130.20">
    <property type="match status" value="1"/>
</dbReference>
<accession>A0A7U3YMP2</accession>
<dbReference type="EMBL" id="CP002364">
    <property type="protein sequence ID" value="ADW18053.1"/>
    <property type="molecule type" value="Genomic_DNA"/>
</dbReference>